<keyword evidence="3" id="KW-1185">Reference proteome</keyword>
<dbReference type="Proteomes" id="UP001218218">
    <property type="component" value="Unassembled WGS sequence"/>
</dbReference>
<reference evidence="2" key="1">
    <citation type="submission" date="2023-03" db="EMBL/GenBank/DDBJ databases">
        <title>Massive genome expansion in bonnet fungi (Mycena s.s.) driven by repeated elements and novel gene families across ecological guilds.</title>
        <authorList>
            <consortium name="Lawrence Berkeley National Laboratory"/>
            <person name="Harder C.B."/>
            <person name="Miyauchi S."/>
            <person name="Viragh M."/>
            <person name="Kuo A."/>
            <person name="Thoen E."/>
            <person name="Andreopoulos B."/>
            <person name="Lu D."/>
            <person name="Skrede I."/>
            <person name="Drula E."/>
            <person name="Henrissat B."/>
            <person name="Morin E."/>
            <person name="Kohler A."/>
            <person name="Barry K."/>
            <person name="LaButti K."/>
            <person name="Morin E."/>
            <person name="Salamov A."/>
            <person name="Lipzen A."/>
            <person name="Mereny Z."/>
            <person name="Hegedus B."/>
            <person name="Baldrian P."/>
            <person name="Stursova M."/>
            <person name="Weitz H."/>
            <person name="Taylor A."/>
            <person name="Grigoriev I.V."/>
            <person name="Nagy L.G."/>
            <person name="Martin F."/>
            <person name="Kauserud H."/>
        </authorList>
    </citation>
    <scope>NUCLEOTIDE SEQUENCE</scope>
    <source>
        <strain evidence="2">CBHHK002</strain>
    </source>
</reference>
<dbReference type="AlphaFoldDB" id="A0AAD6ZGF4"/>
<name>A0AAD6ZGF4_9AGAR</name>
<evidence type="ECO:0000256" key="1">
    <source>
        <dbReference type="SAM" id="SignalP"/>
    </source>
</evidence>
<protein>
    <recommendedName>
        <fullName evidence="4">Secreted protein</fullName>
    </recommendedName>
</protein>
<feature type="chain" id="PRO_5042043713" description="Secreted protein" evidence="1">
    <location>
        <begin position="20"/>
        <end position="100"/>
    </location>
</feature>
<sequence>MPWFRSHLRLLAYWRLTLLFLSRSSILQNSNQPLSITTLSSIPHYPMFPNLQYRNLLTSNHPILQNHALRGGALCMRRFAQYRYVQWEVCNCGRVPQPSL</sequence>
<evidence type="ECO:0008006" key="4">
    <source>
        <dbReference type="Google" id="ProtNLM"/>
    </source>
</evidence>
<feature type="signal peptide" evidence="1">
    <location>
        <begin position="1"/>
        <end position="19"/>
    </location>
</feature>
<dbReference type="EMBL" id="JARIHO010000050">
    <property type="protein sequence ID" value="KAJ7321563.1"/>
    <property type="molecule type" value="Genomic_DNA"/>
</dbReference>
<evidence type="ECO:0000313" key="2">
    <source>
        <dbReference type="EMBL" id="KAJ7321563.1"/>
    </source>
</evidence>
<accession>A0AAD6ZGF4</accession>
<organism evidence="2 3">
    <name type="scientific">Mycena albidolilacea</name>
    <dbReference type="NCBI Taxonomy" id="1033008"/>
    <lineage>
        <taxon>Eukaryota</taxon>
        <taxon>Fungi</taxon>
        <taxon>Dikarya</taxon>
        <taxon>Basidiomycota</taxon>
        <taxon>Agaricomycotina</taxon>
        <taxon>Agaricomycetes</taxon>
        <taxon>Agaricomycetidae</taxon>
        <taxon>Agaricales</taxon>
        <taxon>Marasmiineae</taxon>
        <taxon>Mycenaceae</taxon>
        <taxon>Mycena</taxon>
    </lineage>
</organism>
<evidence type="ECO:0000313" key="3">
    <source>
        <dbReference type="Proteomes" id="UP001218218"/>
    </source>
</evidence>
<keyword evidence="1" id="KW-0732">Signal</keyword>
<gene>
    <name evidence="2" type="ORF">DFH08DRAFT_889125</name>
</gene>
<proteinExistence type="predicted"/>
<comment type="caution">
    <text evidence="2">The sequence shown here is derived from an EMBL/GenBank/DDBJ whole genome shotgun (WGS) entry which is preliminary data.</text>
</comment>